<dbReference type="InterPro" id="IPR038468">
    <property type="entry name" value="MmpS_C"/>
</dbReference>
<name>A0ABV1JR38_9PSEU</name>
<reference evidence="1 2" key="1">
    <citation type="submission" date="2024-03" db="EMBL/GenBank/DDBJ databases">
        <title>Draft genome sequence of Pseudonocardia tropica JCM 19149.</title>
        <authorList>
            <person name="Butdee W."/>
            <person name="Duangmal K."/>
        </authorList>
    </citation>
    <scope>NUCLEOTIDE SEQUENCE [LARGE SCALE GENOMIC DNA]</scope>
    <source>
        <strain evidence="1 2">JCM 19149</strain>
    </source>
</reference>
<dbReference type="Gene3D" id="2.60.40.2880">
    <property type="entry name" value="MmpS1-5, C-terminal soluble domain"/>
    <property type="match status" value="1"/>
</dbReference>
<protein>
    <recommendedName>
        <fullName evidence="3">MmpS family membrane protein</fullName>
    </recommendedName>
</protein>
<dbReference type="EMBL" id="JBEDNP010000001">
    <property type="protein sequence ID" value="MEQ3537632.1"/>
    <property type="molecule type" value="Genomic_DNA"/>
</dbReference>
<sequence length="142" mass="14418">MVIVFTGLNQLSEDLSALSASPAPVTASGTGATPTDVSTPYTVGSASYRLEITGDAKKMMVGYGTDSATSSSSDYQTLPWSKTVEVSGEYGFAHVNAGSSGPGSITCTITDVATGQVVDTKTSTSLDDSEYSSANVDCSTMG</sequence>
<proteinExistence type="predicted"/>
<accession>A0ABV1JR38</accession>
<evidence type="ECO:0008006" key="3">
    <source>
        <dbReference type="Google" id="ProtNLM"/>
    </source>
</evidence>
<comment type="caution">
    <text evidence="1">The sequence shown here is derived from an EMBL/GenBank/DDBJ whole genome shotgun (WGS) entry which is preliminary data.</text>
</comment>
<evidence type="ECO:0000313" key="1">
    <source>
        <dbReference type="EMBL" id="MEQ3537632.1"/>
    </source>
</evidence>
<gene>
    <name evidence="1" type="ORF">WHI96_02270</name>
</gene>
<keyword evidence="2" id="KW-1185">Reference proteome</keyword>
<dbReference type="Proteomes" id="UP001464923">
    <property type="component" value="Unassembled WGS sequence"/>
</dbReference>
<dbReference type="RefSeq" id="WP_345648514.1">
    <property type="nucleotide sequence ID" value="NZ_BAABLY010000055.1"/>
</dbReference>
<evidence type="ECO:0000313" key="2">
    <source>
        <dbReference type="Proteomes" id="UP001464923"/>
    </source>
</evidence>
<organism evidence="1 2">
    <name type="scientific">Pseudonocardia tropica</name>
    <dbReference type="NCBI Taxonomy" id="681289"/>
    <lineage>
        <taxon>Bacteria</taxon>
        <taxon>Bacillati</taxon>
        <taxon>Actinomycetota</taxon>
        <taxon>Actinomycetes</taxon>
        <taxon>Pseudonocardiales</taxon>
        <taxon>Pseudonocardiaceae</taxon>
        <taxon>Pseudonocardia</taxon>
    </lineage>
</organism>